<protein>
    <submittedName>
        <fullName evidence="8">Metallo-beta-lactamase superfamily hydrolase</fullName>
    </submittedName>
</protein>
<dbReference type="RefSeq" id="WP_056962770.1">
    <property type="nucleotide sequence ID" value="NZ_AZFC01000002.1"/>
</dbReference>
<evidence type="ECO:0000259" key="7">
    <source>
        <dbReference type="SMART" id="SM00849"/>
    </source>
</evidence>
<gene>
    <name evidence="8" type="ORF">FD37_GL001955</name>
</gene>
<keyword evidence="2" id="KW-1003">Cell membrane</keyword>
<dbReference type="NCBIfam" id="TIGR00360">
    <property type="entry name" value="ComEC_N-term"/>
    <property type="match status" value="1"/>
</dbReference>
<dbReference type="PATRIC" id="fig|1423805.4.peg.2006"/>
<name>A0A0R1RAH2_9LACO</name>
<dbReference type="Proteomes" id="UP000051835">
    <property type="component" value="Unassembled WGS sequence"/>
</dbReference>
<dbReference type="SMART" id="SM00849">
    <property type="entry name" value="Lactamase_B"/>
    <property type="match status" value="1"/>
</dbReference>
<dbReference type="InterPro" id="IPR004797">
    <property type="entry name" value="Competence_ComEC/Rec2"/>
</dbReference>
<sequence>MRRYSFFVVLPLAAVSVMLGGHFWGGSVLLGVTLGRLVALRHWRIVVLGLILALGFGGWLVSRQRRLTNRRLSVTQVTPQTVRLRVAPDSVSIRGTGYHLVGHRADGERLLVHGQLRSVAELRTLQHLTVPTEWVVTGAAQGLLPAPNQHQFDAARYWEHRGVVNTLRVTGPLHLRPVASDARHWWGDYWHGWRSRLIQRCQRLPGALKVYALGLFPGSRATEAAQELAGMQRLGLIHLFAISGLHVALLLTVLEWSAVHLHLSREWWEWGLLLLLPGYAVLAGGGSGVLRACWMRAVQLGARRTGHSVDGLTAWSVALGVGLWQNPGLLFELGSQLSYGLSLGLILLPPLSAGWRQLSLTLLSLPSLLTGIFQWHGLTILANAVVVPLFPLVILPVTVVGTTVGPVFPGIARACAAVLGTFDAGLTGLASLPGNVLFGRPAWWIAWAWLAGTWWLLSRPSRERRRGVKWLVASYVVVFGVIHLPLTGEVTYFDVGQGDSILIREPLNRHVTLIDVGGRLAFPQPHWAPPQAVQYGATHTSINYLKSLGIDHVDDVYLTHHDADHIGDLPAILQNLRVRRLLVPAGMEREPGWQRLLRGAPRVTIQPLQVGMAAGLRVWHPFRPGVADNGGSLALQGRYGGLNFWFMGDLDQAGERQILATGLPIHADVLKVGHHGSKTATAPAFVRQLRPRLAIISAGRHNRYGHPDQETLATLRQQHVPYWSTQENGMIRYTYWGQRGSWSTKLHLREASST</sequence>
<keyword evidence="8" id="KW-0378">Hydrolase</keyword>
<evidence type="ECO:0000256" key="6">
    <source>
        <dbReference type="SAM" id="Phobius"/>
    </source>
</evidence>
<evidence type="ECO:0000313" key="9">
    <source>
        <dbReference type="Proteomes" id="UP000051835"/>
    </source>
</evidence>
<organism evidence="8 9">
    <name type="scientific">Levilactobacillus spicheri DSM 15429</name>
    <dbReference type="NCBI Taxonomy" id="1423805"/>
    <lineage>
        <taxon>Bacteria</taxon>
        <taxon>Bacillati</taxon>
        <taxon>Bacillota</taxon>
        <taxon>Bacilli</taxon>
        <taxon>Lactobacillales</taxon>
        <taxon>Lactobacillaceae</taxon>
        <taxon>Levilactobacillus</taxon>
    </lineage>
</organism>
<dbReference type="Pfam" id="PF13567">
    <property type="entry name" value="DUF4131"/>
    <property type="match status" value="1"/>
</dbReference>
<feature type="transmembrane region" description="Helical" evidence="6">
    <location>
        <begin position="470"/>
        <end position="486"/>
    </location>
</feature>
<dbReference type="NCBIfam" id="TIGR00361">
    <property type="entry name" value="ComEC_Rec2"/>
    <property type="match status" value="1"/>
</dbReference>
<dbReference type="InterPro" id="IPR001279">
    <property type="entry name" value="Metallo-B-lactamas"/>
</dbReference>
<dbReference type="CDD" id="cd07731">
    <property type="entry name" value="ComA-like_MBL-fold"/>
    <property type="match status" value="1"/>
</dbReference>
<evidence type="ECO:0000256" key="1">
    <source>
        <dbReference type="ARBA" id="ARBA00004651"/>
    </source>
</evidence>
<dbReference type="InterPro" id="IPR036866">
    <property type="entry name" value="RibonucZ/Hydroxyglut_hydro"/>
</dbReference>
<evidence type="ECO:0000256" key="4">
    <source>
        <dbReference type="ARBA" id="ARBA00022989"/>
    </source>
</evidence>
<comment type="subcellular location">
    <subcellularLocation>
        <location evidence="1">Cell membrane</location>
        <topology evidence="1">Multi-pass membrane protein</topology>
    </subcellularLocation>
</comment>
<dbReference type="AlphaFoldDB" id="A0A0R1RAH2"/>
<feature type="transmembrane region" description="Helical" evidence="6">
    <location>
        <begin position="375"/>
        <end position="399"/>
    </location>
</feature>
<dbReference type="Gene3D" id="3.60.15.10">
    <property type="entry name" value="Ribonuclease Z/Hydroxyacylglutathione hydrolase-like"/>
    <property type="match status" value="1"/>
</dbReference>
<dbReference type="Pfam" id="PF00753">
    <property type="entry name" value="Lactamase_B"/>
    <property type="match status" value="1"/>
</dbReference>
<keyword evidence="5 6" id="KW-0472">Membrane</keyword>
<evidence type="ECO:0000256" key="5">
    <source>
        <dbReference type="ARBA" id="ARBA00023136"/>
    </source>
</evidence>
<keyword evidence="3 6" id="KW-0812">Transmembrane</keyword>
<feature type="transmembrane region" description="Helical" evidence="6">
    <location>
        <begin position="442"/>
        <end position="458"/>
    </location>
</feature>
<feature type="transmembrane region" description="Helical" evidence="6">
    <location>
        <begin position="7"/>
        <end position="30"/>
    </location>
</feature>
<feature type="transmembrane region" description="Helical" evidence="6">
    <location>
        <begin position="270"/>
        <end position="294"/>
    </location>
</feature>
<dbReference type="Pfam" id="PF03772">
    <property type="entry name" value="Competence"/>
    <property type="match status" value="1"/>
</dbReference>
<dbReference type="PANTHER" id="PTHR30619:SF7">
    <property type="entry name" value="BETA-LACTAMASE DOMAIN PROTEIN"/>
    <property type="match status" value="1"/>
</dbReference>
<comment type="caution">
    <text evidence="8">The sequence shown here is derived from an EMBL/GenBank/DDBJ whole genome shotgun (WGS) entry which is preliminary data.</text>
</comment>
<proteinExistence type="predicted"/>
<evidence type="ECO:0000256" key="3">
    <source>
        <dbReference type="ARBA" id="ARBA00022692"/>
    </source>
</evidence>
<reference evidence="8 9" key="1">
    <citation type="journal article" date="2015" name="Genome Announc.">
        <title>Expanding the biotechnology potential of lactobacilli through comparative genomics of 213 strains and associated genera.</title>
        <authorList>
            <person name="Sun Z."/>
            <person name="Harris H.M."/>
            <person name="McCann A."/>
            <person name="Guo C."/>
            <person name="Argimon S."/>
            <person name="Zhang W."/>
            <person name="Yang X."/>
            <person name="Jeffery I.B."/>
            <person name="Cooney J.C."/>
            <person name="Kagawa T.F."/>
            <person name="Liu W."/>
            <person name="Song Y."/>
            <person name="Salvetti E."/>
            <person name="Wrobel A."/>
            <person name="Rasinkangas P."/>
            <person name="Parkhill J."/>
            <person name="Rea M.C."/>
            <person name="O'Sullivan O."/>
            <person name="Ritari J."/>
            <person name="Douillard F.P."/>
            <person name="Paul Ross R."/>
            <person name="Yang R."/>
            <person name="Briner A.E."/>
            <person name="Felis G.E."/>
            <person name="de Vos W.M."/>
            <person name="Barrangou R."/>
            <person name="Klaenhammer T.R."/>
            <person name="Caufield P.W."/>
            <person name="Cui Y."/>
            <person name="Zhang H."/>
            <person name="O'Toole P.W."/>
        </authorList>
    </citation>
    <scope>NUCLEOTIDE SEQUENCE [LARGE SCALE GENOMIC DNA]</scope>
    <source>
        <strain evidence="8 9">DSM 15429</strain>
    </source>
</reference>
<evidence type="ECO:0000313" key="8">
    <source>
        <dbReference type="EMBL" id="KRL50291.1"/>
    </source>
</evidence>
<dbReference type="EMBL" id="AZFC01000002">
    <property type="protein sequence ID" value="KRL50291.1"/>
    <property type="molecule type" value="Genomic_DNA"/>
</dbReference>
<feature type="transmembrane region" description="Helical" evidence="6">
    <location>
        <begin position="236"/>
        <end position="258"/>
    </location>
</feature>
<dbReference type="InterPro" id="IPR035681">
    <property type="entry name" value="ComA-like_MBL"/>
</dbReference>
<dbReference type="InterPro" id="IPR052159">
    <property type="entry name" value="Competence_DNA_uptake"/>
</dbReference>
<dbReference type="InterPro" id="IPR004477">
    <property type="entry name" value="ComEC_N"/>
</dbReference>
<dbReference type="GO" id="GO:0016787">
    <property type="term" value="F:hydrolase activity"/>
    <property type="evidence" value="ECO:0007669"/>
    <property type="project" value="UniProtKB-KW"/>
</dbReference>
<keyword evidence="4 6" id="KW-1133">Transmembrane helix</keyword>
<dbReference type="SUPFAM" id="SSF56281">
    <property type="entry name" value="Metallo-hydrolase/oxidoreductase"/>
    <property type="match status" value="1"/>
</dbReference>
<dbReference type="GO" id="GO:0005886">
    <property type="term" value="C:plasma membrane"/>
    <property type="evidence" value="ECO:0007669"/>
    <property type="project" value="UniProtKB-SubCell"/>
</dbReference>
<dbReference type="GO" id="GO:0030420">
    <property type="term" value="P:establishment of competence for transformation"/>
    <property type="evidence" value="ECO:0007669"/>
    <property type="project" value="InterPro"/>
</dbReference>
<feature type="transmembrane region" description="Helical" evidence="6">
    <location>
        <begin position="42"/>
        <end position="61"/>
    </location>
</feature>
<feature type="domain" description="Metallo-beta-lactamase" evidence="7">
    <location>
        <begin position="497"/>
        <end position="700"/>
    </location>
</feature>
<dbReference type="InterPro" id="IPR025405">
    <property type="entry name" value="DUF4131"/>
</dbReference>
<dbReference type="PANTHER" id="PTHR30619">
    <property type="entry name" value="DNA INTERNALIZATION/COMPETENCE PROTEIN COMEC/REC2"/>
    <property type="match status" value="1"/>
</dbReference>
<evidence type="ECO:0000256" key="2">
    <source>
        <dbReference type="ARBA" id="ARBA00022475"/>
    </source>
</evidence>
<accession>A0A0R1RAH2</accession>